<evidence type="ECO:0000256" key="4">
    <source>
        <dbReference type="ARBA" id="ARBA00023157"/>
    </source>
</evidence>
<dbReference type="InterPro" id="IPR000734">
    <property type="entry name" value="TAG_lipase"/>
</dbReference>
<comment type="similarity">
    <text evidence="2 5">Belongs to the AB hydrolase superfamily. Lipase family.</text>
</comment>
<accession>A0AA88XVF9</accession>
<evidence type="ECO:0000256" key="5">
    <source>
        <dbReference type="RuleBase" id="RU004262"/>
    </source>
</evidence>
<evidence type="ECO:0000259" key="6">
    <source>
        <dbReference type="Pfam" id="PF00151"/>
    </source>
</evidence>
<dbReference type="CDD" id="cd00707">
    <property type="entry name" value="Pancreat_lipase_like"/>
    <property type="match status" value="1"/>
</dbReference>
<dbReference type="InterPro" id="IPR029058">
    <property type="entry name" value="AB_hydrolase_fold"/>
</dbReference>
<dbReference type="GO" id="GO:0004806">
    <property type="term" value="F:triacylglycerol lipase activity"/>
    <property type="evidence" value="ECO:0007669"/>
    <property type="project" value="InterPro"/>
</dbReference>
<dbReference type="InterPro" id="IPR013818">
    <property type="entry name" value="Lipase"/>
</dbReference>
<dbReference type="GO" id="GO:0005615">
    <property type="term" value="C:extracellular space"/>
    <property type="evidence" value="ECO:0007669"/>
    <property type="project" value="TreeGrafter"/>
</dbReference>
<dbReference type="FunFam" id="3.40.50.1820:FF:000033">
    <property type="entry name" value="Pancreatic triacylglycerol lipase"/>
    <property type="match status" value="1"/>
</dbReference>
<reference evidence="7" key="1">
    <citation type="submission" date="2019-08" db="EMBL/GenBank/DDBJ databases">
        <title>The improved chromosome-level genome for the pearl oyster Pinctada fucata martensii using PacBio sequencing and Hi-C.</title>
        <authorList>
            <person name="Zheng Z."/>
        </authorList>
    </citation>
    <scope>NUCLEOTIDE SEQUENCE</scope>
    <source>
        <strain evidence="7">ZZ-2019</strain>
        <tissue evidence="7">Adductor muscle</tissue>
    </source>
</reference>
<organism evidence="7 8">
    <name type="scientific">Pinctada imbricata</name>
    <name type="common">Atlantic pearl-oyster</name>
    <name type="synonym">Pinctada martensii</name>
    <dbReference type="NCBI Taxonomy" id="66713"/>
    <lineage>
        <taxon>Eukaryota</taxon>
        <taxon>Metazoa</taxon>
        <taxon>Spiralia</taxon>
        <taxon>Lophotrochozoa</taxon>
        <taxon>Mollusca</taxon>
        <taxon>Bivalvia</taxon>
        <taxon>Autobranchia</taxon>
        <taxon>Pteriomorphia</taxon>
        <taxon>Pterioida</taxon>
        <taxon>Pterioidea</taxon>
        <taxon>Pteriidae</taxon>
        <taxon>Pinctada</taxon>
    </lineage>
</organism>
<dbReference type="SUPFAM" id="SSF49723">
    <property type="entry name" value="Lipase/lipooxygenase domain (PLAT/LH2 domain)"/>
    <property type="match status" value="1"/>
</dbReference>
<name>A0AA88XVF9_PINIB</name>
<dbReference type="PRINTS" id="PR00823">
    <property type="entry name" value="PANCLIPASE"/>
</dbReference>
<keyword evidence="8" id="KW-1185">Reference proteome</keyword>
<comment type="caution">
    <text evidence="7">The sequence shown here is derived from an EMBL/GenBank/DDBJ whole genome shotgun (WGS) entry which is preliminary data.</text>
</comment>
<dbReference type="InterPro" id="IPR002331">
    <property type="entry name" value="Lipase_panc"/>
</dbReference>
<dbReference type="Pfam" id="PF00151">
    <property type="entry name" value="Lipase"/>
    <property type="match status" value="3"/>
</dbReference>
<evidence type="ECO:0000313" key="8">
    <source>
        <dbReference type="Proteomes" id="UP001186944"/>
    </source>
</evidence>
<feature type="domain" description="Lipase" evidence="6">
    <location>
        <begin position="552"/>
        <end position="642"/>
    </location>
</feature>
<dbReference type="Gene3D" id="3.40.50.1820">
    <property type="entry name" value="alpha/beta hydrolase"/>
    <property type="match status" value="3"/>
</dbReference>
<dbReference type="EMBL" id="VSWD01000010">
    <property type="protein sequence ID" value="KAK3091087.1"/>
    <property type="molecule type" value="Genomic_DNA"/>
</dbReference>
<evidence type="ECO:0000256" key="3">
    <source>
        <dbReference type="ARBA" id="ARBA00022525"/>
    </source>
</evidence>
<protein>
    <recommendedName>
        <fullName evidence="6">Lipase domain-containing protein</fullName>
    </recommendedName>
</protein>
<feature type="domain" description="Lipase" evidence="6">
    <location>
        <begin position="28"/>
        <end position="355"/>
    </location>
</feature>
<evidence type="ECO:0000313" key="7">
    <source>
        <dbReference type="EMBL" id="KAK3091087.1"/>
    </source>
</evidence>
<evidence type="ECO:0000256" key="1">
    <source>
        <dbReference type="ARBA" id="ARBA00004613"/>
    </source>
</evidence>
<dbReference type="PRINTS" id="PR00821">
    <property type="entry name" value="TAGLIPASE"/>
</dbReference>
<dbReference type="PANTHER" id="PTHR11610">
    <property type="entry name" value="LIPASE"/>
    <property type="match status" value="1"/>
</dbReference>
<sequence>MKILIYFVIFSGLLGISISNRIRNKRSSQCWEHLGCFSNAPPYNNADGALPLSPEFIQTQFYLFASENQANPENLKDDDVRGLTRSQYDGNRKTVFIIHGFLQSGMVDWTITLANEILKKDQANVIIVDWGHGSGFPYTQAVANTRIVGAEVASLVTFLSEHAGPNLTRFHLIGHSLGSHICGYAGERLNGLGRITGLDPAEPNFKGYDVRVRLDPTDAAFVDVIHTDDTGYDTVSGYGLSDPVGHMDFYPNGGHNQPGCPHEDWMTIINEEYQVGTERTADLIACSHSRSIELFTESINSPCKFKSFPCDSALDFKMGRCFDCGNKPCPAMGFSANTYSSRGKFYLATTASSPFCGHQYLVDLKFGEGMPHSYGRIRITLLGSHGLTDAFFVDGHVNGFRPDQERHVMVVSHSDLGDIAQVQIAFEEHRSMFWWGAAGHVSIHHVMVKLEGQNRPIYALLPPVFKGLNTTFKELLILTGQKAIHYKNDIIIGLKQGMSQSSFQGTDTNGAPSGIKIEVSIDEAIMTLGRKNDGTMKDVITHGWSGWWWRSNCYEDLGEFKTDPPFNNTGGWEPQCIRHISTTFQLFTKGQTTSPQLLDLADSTTITNSHYDGSLKTVFIVHGYRDSASSQWVKDMVAALLKEILRGPCFEEQDVIVRLDPDDAKYVDVIHTDGDSLLALGFGCDRPLGDADFYPNGGVDQPGCPTHIKDHLFSIITGQISELTDGVGCSHLRALDLFTESITSSCKFQSVPCSSKSKYDNNQCTQCGHGCADMGYYSSPLSRGSFFLTTSDGSNGSPYCKA</sequence>
<evidence type="ECO:0000256" key="2">
    <source>
        <dbReference type="ARBA" id="ARBA00010701"/>
    </source>
</evidence>
<dbReference type="PANTHER" id="PTHR11610:SF181">
    <property type="entry name" value="INACTIVE PANCREATIC LIPASE-RELATED PROTEIN 1-LIKE"/>
    <property type="match status" value="1"/>
</dbReference>
<dbReference type="GO" id="GO:0016042">
    <property type="term" value="P:lipid catabolic process"/>
    <property type="evidence" value="ECO:0007669"/>
    <property type="project" value="TreeGrafter"/>
</dbReference>
<dbReference type="InterPro" id="IPR033906">
    <property type="entry name" value="Lipase_N"/>
</dbReference>
<dbReference type="SUPFAM" id="SSF53474">
    <property type="entry name" value="alpha/beta-Hydrolases"/>
    <property type="match status" value="3"/>
</dbReference>
<feature type="domain" description="Lipase" evidence="6">
    <location>
        <begin position="647"/>
        <end position="794"/>
    </location>
</feature>
<dbReference type="AlphaFoldDB" id="A0AA88XVF9"/>
<proteinExistence type="inferred from homology"/>
<dbReference type="InterPro" id="IPR036392">
    <property type="entry name" value="PLAT/LH2_dom_sf"/>
</dbReference>
<comment type="subcellular location">
    <subcellularLocation>
        <location evidence="1">Secreted</location>
    </subcellularLocation>
</comment>
<dbReference type="Proteomes" id="UP001186944">
    <property type="component" value="Unassembled WGS sequence"/>
</dbReference>
<keyword evidence="3" id="KW-0964">Secreted</keyword>
<gene>
    <name evidence="7" type="ORF">FSP39_017022</name>
</gene>
<keyword evidence="4" id="KW-1015">Disulfide bond</keyword>